<accession>A0A6A4PIF6</accession>
<reference evidence="6" key="1">
    <citation type="journal article" date="2020" name="Nat. Commun.">
        <title>Genome sequence of the cluster root forming white lupin.</title>
        <authorList>
            <person name="Hufnagel B."/>
            <person name="Marques A."/>
            <person name="Soriano A."/>
            <person name="Marques L."/>
            <person name="Divol F."/>
            <person name="Doumas P."/>
            <person name="Sallet E."/>
            <person name="Mancinotti D."/>
            <person name="Carrere S."/>
            <person name="Marande W."/>
            <person name="Arribat S."/>
            <person name="Keller J."/>
            <person name="Huneau C."/>
            <person name="Blein T."/>
            <person name="Aime D."/>
            <person name="Laguerre M."/>
            <person name="Taylor J."/>
            <person name="Schubert V."/>
            <person name="Nelson M."/>
            <person name="Geu-Flores F."/>
            <person name="Crespi M."/>
            <person name="Gallardo-Guerrero K."/>
            <person name="Delaux P.-M."/>
            <person name="Salse J."/>
            <person name="Berges H."/>
            <person name="Guyot R."/>
            <person name="Gouzy J."/>
            <person name="Peret B."/>
        </authorList>
    </citation>
    <scope>NUCLEOTIDE SEQUENCE [LARGE SCALE GENOMIC DNA]</scope>
    <source>
        <strain evidence="6">cv. Amiga</strain>
    </source>
</reference>
<evidence type="ECO:0000256" key="3">
    <source>
        <dbReference type="ARBA" id="ARBA00023270"/>
    </source>
</evidence>
<dbReference type="GO" id="GO:0005975">
    <property type="term" value="P:carbohydrate metabolic process"/>
    <property type="evidence" value="ECO:0007669"/>
    <property type="project" value="InterPro"/>
</dbReference>
<dbReference type="OrthoDB" id="2015515at2759"/>
<comment type="similarity">
    <text evidence="2">Belongs to the transaldolase family. Type 2 subfamily.</text>
</comment>
<dbReference type="UniPathway" id="UPA00115">
    <property type="reaction ID" value="UER00414"/>
</dbReference>
<dbReference type="InterPro" id="IPR013785">
    <property type="entry name" value="Aldolase_TIM"/>
</dbReference>
<dbReference type="PROSITE" id="PS01054">
    <property type="entry name" value="TRANSALDOLASE_1"/>
    <property type="match status" value="1"/>
</dbReference>
<evidence type="ECO:0000313" key="6">
    <source>
        <dbReference type="Proteomes" id="UP000447434"/>
    </source>
</evidence>
<protein>
    <submittedName>
        <fullName evidence="5">Putative transaldolase</fullName>
    </submittedName>
</protein>
<dbReference type="GO" id="GO:0005737">
    <property type="term" value="C:cytoplasm"/>
    <property type="evidence" value="ECO:0007669"/>
    <property type="project" value="InterPro"/>
</dbReference>
<comment type="catalytic activity">
    <reaction evidence="4">
        <text>D-sedoheptulose 7-phosphate + D-glyceraldehyde 3-phosphate = D-erythrose 4-phosphate + beta-D-fructose 6-phosphate</text>
        <dbReference type="Rhea" id="RHEA:17053"/>
        <dbReference type="ChEBI" id="CHEBI:16897"/>
        <dbReference type="ChEBI" id="CHEBI:57483"/>
        <dbReference type="ChEBI" id="CHEBI:57634"/>
        <dbReference type="ChEBI" id="CHEBI:59776"/>
        <dbReference type="EC" id="2.2.1.2"/>
    </reaction>
</comment>
<evidence type="ECO:0000256" key="1">
    <source>
        <dbReference type="ARBA" id="ARBA00003518"/>
    </source>
</evidence>
<dbReference type="NCBIfam" id="TIGR00876">
    <property type="entry name" value="tal_mycobact"/>
    <property type="match status" value="1"/>
</dbReference>
<dbReference type="InterPro" id="IPR001585">
    <property type="entry name" value="TAL/FSA"/>
</dbReference>
<dbReference type="CDD" id="cd00955">
    <property type="entry name" value="Transaldolase_like"/>
    <property type="match status" value="1"/>
</dbReference>
<dbReference type="Gene3D" id="3.20.20.70">
    <property type="entry name" value="Aldolase class I"/>
    <property type="match status" value="1"/>
</dbReference>
<dbReference type="HAMAP" id="MF_00493">
    <property type="entry name" value="Transaldolase_2"/>
    <property type="match status" value="1"/>
</dbReference>
<dbReference type="AlphaFoldDB" id="A0A6A4PIF6"/>
<dbReference type="PIRSF" id="PIRSF036915">
    <property type="entry name" value="Trnald_Bac_Plnt"/>
    <property type="match status" value="1"/>
</dbReference>
<dbReference type="NCBIfam" id="NF002881">
    <property type="entry name" value="PRK03343.1"/>
    <property type="match status" value="1"/>
</dbReference>
<dbReference type="EMBL" id="WOCE01000013">
    <property type="protein sequence ID" value="KAE9601353.1"/>
    <property type="molecule type" value="Genomic_DNA"/>
</dbReference>
<dbReference type="PANTHER" id="PTHR10683">
    <property type="entry name" value="TRANSALDOLASE"/>
    <property type="match status" value="1"/>
</dbReference>
<evidence type="ECO:0000256" key="2">
    <source>
        <dbReference type="ARBA" id="ARBA00008426"/>
    </source>
</evidence>
<name>A0A6A4PIF6_LUPAL</name>
<evidence type="ECO:0000256" key="4">
    <source>
        <dbReference type="ARBA" id="ARBA00048810"/>
    </source>
</evidence>
<dbReference type="InterPro" id="IPR018225">
    <property type="entry name" value="Transaldolase_AS"/>
</dbReference>
<comment type="caution">
    <text evidence="5">The sequence shown here is derived from an EMBL/GenBank/DDBJ whole genome shotgun (WGS) entry which is preliminary data.</text>
</comment>
<comment type="function">
    <text evidence="1">Transaldolase is important for the balance of metabolites in the pentose-phosphate pathway.</text>
</comment>
<proteinExistence type="inferred from homology"/>
<keyword evidence="3" id="KW-0704">Schiff base</keyword>
<evidence type="ECO:0000313" key="5">
    <source>
        <dbReference type="EMBL" id="KAE9601353.1"/>
    </source>
</evidence>
<dbReference type="GO" id="GO:0004801">
    <property type="term" value="F:transaldolase activity"/>
    <property type="evidence" value="ECO:0007669"/>
    <property type="project" value="UniProtKB-EC"/>
</dbReference>
<organism evidence="5 6">
    <name type="scientific">Lupinus albus</name>
    <name type="common">White lupine</name>
    <name type="synonym">Lupinus termis</name>
    <dbReference type="NCBI Taxonomy" id="3870"/>
    <lineage>
        <taxon>Eukaryota</taxon>
        <taxon>Viridiplantae</taxon>
        <taxon>Streptophyta</taxon>
        <taxon>Embryophyta</taxon>
        <taxon>Tracheophyta</taxon>
        <taxon>Spermatophyta</taxon>
        <taxon>Magnoliopsida</taxon>
        <taxon>eudicotyledons</taxon>
        <taxon>Gunneridae</taxon>
        <taxon>Pentapetalae</taxon>
        <taxon>rosids</taxon>
        <taxon>fabids</taxon>
        <taxon>Fabales</taxon>
        <taxon>Fabaceae</taxon>
        <taxon>Papilionoideae</taxon>
        <taxon>50 kb inversion clade</taxon>
        <taxon>genistoids sensu lato</taxon>
        <taxon>core genistoids</taxon>
        <taxon>Genisteae</taxon>
        <taxon>Lupinus</taxon>
    </lineage>
</organism>
<dbReference type="GO" id="GO:0006098">
    <property type="term" value="P:pentose-phosphate shunt"/>
    <property type="evidence" value="ECO:0007669"/>
    <property type="project" value="UniProtKB-UniPathway"/>
</dbReference>
<gene>
    <name evidence="5" type="ORF">Lalb_Chr13g0296941</name>
</gene>
<dbReference type="Proteomes" id="UP000447434">
    <property type="component" value="Chromosome 13"/>
</dbReference>
<dbReference type="SUPFAM" id="SSF51569">
    <property type="entry name" value="Aldolase"/>
    <property type="match status" value="1"/>
</dbReference>
<keyword evidence="6" id="KW-1185">Reference proteome</keyword>
<dbReference type="Pfam" id="PF00923">
    <property type="entry name" value="TAL_FSA"/>
    <property type="match status" value="1"/>
</dbReference>
<sequence length="407" mass="44818">MASPIFITSFHTNTAFPLSHTISTPIHIITAPLSKLRCCGNSSNGKGMNRTILHDLYEKHRQSPYYDNLCRPVSDLVPFIAKGIRGVTTNPSIFERSISSSNAYNEQLRELIEAGKDIENAYWEIVVKDIQDTCKLLEPIYNEKDGVDGYVSVPISPNLANDTQGTIDAAKWLHKKVGCSNAYIKIPATQESIPSIKEVISEGISVNITLIFCLSRYEAVIDAYLDGLEASRITDLSKVASAAAFYISRVDVTVDKKLEQIGTAEALDLRGKAAIAQAVLAYQLYQKKFSGPRWENLEKRGAKKQRLMWASTIVKNSANPDTLYVGSLIGPDTISTIADQALEAFLDHGTLSRTIDANISEVEGIYTAIEELGVDWNSVGSELEHEVLGSFTKSFDSVLECMKNKAK</sequence>
<dbReference type="PANTHER" id="PTHR10683:SF33">
    <property type="entry name" value="TRANSALDOLASE"/>
    <property type="match status" value="1"/>
</dbReference>
<dbReference type="InterPro" id="IPR004732">
    <property type="entry name" value="Transaldolase_2"/>
</dbReference>